<evidence type="ECO:0000313" key="1">
    <source>
        <dbReference type="EMBL" id="KHG08177.1"/>
    </source>
</evidence>
<comment type="caution">
    <text evidence="1">The sequence shown here is derived from an EMBL/GenBank/DDBJ whole genome shotgun (WGS) entry which is preliminary data.</text>
</comment>
<name>A0A0B0N656_GOSAR</name>
<sequence length="27" mass="3124">MLQIEVFECCKLKCLNFCKLKCLSTAN</sequence>
<accession>A0A0B0N656</accession>
<reference evidence="2" key="1">
    <citation type="submission" date="2014-09" db="EMBL/GenBank/DDBJ databases">
        <authorList>
            <person name="Mudge J."/>
            <person name="Ramaraj T."/>
            <person name="Lindquist I.E."/>
            <person name="Bharti A.K."/>
            <person name="Sundararajan A."/>
            <person name="Cameron C.T."/>
            <person name="Woodward J.E."/>
            <person name="May G.D."/>
            <person name="Brubaker C."/>
            <person name="Broadhvest J."/>
            <person name="Wilkins T.A."/>
        </authorList>
    </citation>
    <scope>NUCLEOTIDE SEQUENCE</scope>
    <source>
        <strain evidence="2">cv. AKA8401</strain>
    </source>
</reference>
<evidence type="ECO:0000313" key="2">
    <source>
        <dbReference type="Proteomes" id="UP000032142"/>
    </source>
</evidence>
<proteinExistence type="predicted"/>
<gene>
    <name evidence="1" type="ORF">F383_35229</name>
</gene>
<protein>
    <submittedName>
        <fullName evidence="1">Uncharacterized protein</fullName>
    </submittedName>
</protein>
<dbReference type="EMBL" id="JRRC01490924">
    <property type="protein sequence ID" value="KHG08177.1"/>
    <property type="molecule type" value="Genomic_DNA"/>
</dbReference>
<keyword evidence="2" id="KW-1185">Reference proteome</keyword>
<organism evidence="1 2">
    <name type="scientific">Gossypium arboreum</name>
    <name type="common">Tree cotton</name>
    <name type="synonym">Gossypium nanking</name>
    <dbReference type="NCBI Taxonomy" id="29729"/>
    <lineage>
        <taxon>Eukaryota</taxon>
        <taxon>Viridiplantae</taxon>
        <taxon>Streptophyta</taxon>
        <taxon>Embryophyta</taxon>
        <taxon>Tracheophyta</taxon>
        <taxon>Spermatophyta</taxon>
        <taxon>Magnoliopsida</taxon>
        <taxon>eudicotyledons</taxon>
        <taxon>Gunneridae</taxon>
        <taxon>Pentapetalae</taxon>
        <taxon>rosids</taxon>
        <taxon>malvids</taxon>
        <taxon>Malvales</taxon>
        <taxon>Malvaceae</taxon>
        <taxon>Malvoideae</taxon>
        <taxon>Gossypium</taxon>
    </lineage>
</organism>
<dbReference type="Proteomes" id="UP000032142">
    <property type="component" value="Unassembled WGS sequence"/>
</dbReference>
<dbReference type="AlphaFoldDB" id="A0A0B0N656"/>